<name>K2RIZ3_MACPH</name>
<protein>
    <submittedName>
        <fullName evidence="3">C2 calcium-dependent membrane targeting</fullName>
    </submittedName>
</protein>
<feature type="compositionally biased region" description="Basic and acidic residues" evidence="1">
    <location>
        <begin position="422"/>
        <end position="434"/>
    </location>
</feature>
<comment type="caution">
    <text evidence="3">The sequence shown here is derived from an EMBL/GenBank/DDBJ whole genome shotgun (WGS) entry which is preliminary data.</text>
</comment>
<dbReference type="PANTHER" id="PTHR47800">
    <property type="entry name" value="C2 DOMAIN-CONTAINING PROTEIN"/>
    <property type="match status" value="1"/>
</dbReference>
<dbReference type="AlphaFoldDB" id="K2RIZ3"/>
<dbReference type="Proteomes" id="UP000007129">
    <property type="component" value="Unassembled WGS sequence"/>
</dbReference>
<evidence type="ECO:0000256" key="1">
    <source>
        <dbReference type="SAM" id="MobiDB-lite"/>
    </source>
</evidence>
<dbReference type="SUPFAM" id="SSF49562">
    <property type="entry name" value="C2 domain (Calcium/lipid-binding domain, CaLB)"/>
    <property type="match status" value="1"/>
</dbReference>
<reference evidence="3 4" key="1">
    <citation type="journal article" date="2012" name="BMC Genomics">
        <title>Tools to kill: Genome of one of the most destructive plant pathogenic fungi Macrophomina phaseolina.</title>
        <authorList>
            <person name="Islam M.S."/>
            <person name="Haque M.S."/>
            <person name="Islam M.M."/>
            <person name="Emdad E.M."/>
            <person name="Halim A."/>
            <person name="Hossen Q.M.M."/>
            <person name="Hossain M.Z."/>
            <person name="Ahmed B."/>
            <person name="Rahim S."/>
            <person name="Rahman M.S."/>
            <person name="Alam M.M."/>
            <person name="Hou S."/>
            <person name="Wan X."/>
            <person name="Saito J.A."/>
            <person name="Alam M."/>
        </authorList>
    </citation>
    <scope>NUCLEOTIDE SEQUENCE [LARGE SCALE GENOMIC DNA]</scope>
    <source>
        <strain evidence="3 4">MS6</strain>
    </source>
</reference>
<dbReference type="PROSITE" id="PS50004">
    <property type="entry name" value="C2"/>
    <property type="match status" value="1"/>
</dbReference>
<evidence type="ECO:0000259" key="2">
    <source>
        <dbReference type="PROSITE" id="PS50004"/>
    </source>
</evidence>
<dbReference type="HOGENOM" id="CLU_022666_2_0_1"/>
<dbReference type="STRING" id="1126212.K2RIZ3"/>
<feature type="region of interest" description="Disordered" evidence="1">
    <location>
        <begin position="519"/>
        <end position="566"/>
    </location>
</feature>
<evidence type="ECO:0000313" key="3">
    <source>
        <dbReference type="EMBL" id="EKG14583.1"/>
    </source>
</evidence>
<dbReference type="Pfam" id="PF00168">
    <property type="entry name" value="C2"/>
    <property type="match status" value="1"/>
</dbReference>
<dbReference type="SMART" id="SM00239">
    <property type="entry name" value="C2"/>
    <property type="match status" value="1"/>
</dbReference>
<sequence length="625" mass="70906">MTVHVLDKFGHSPDALEHNGAADAPSGHDNVVQDDADAHEDPQPAGGFSDTPIPHATPGYTLKFTFHRATHLPIADLNTMSSDPFVLAQLNTALPPRHKEDPLLRMRSPTAHRTTEPEWNWEWVVANVPASGFKLKARVYDEDPADHDDRLGNVHITVPQLSEGWEGIHEQSFKLRKRLASKRAYALRAAAVALNKAEHMTAEIVVSIELLGRTQDPYNEGGRTYTLAPLFWTKHNSPLLGRMVNRVDDGDDEDPNDPVRYDRHGNRIRRYNFQANEIQLRGPTPPELYHRYVEFRPFVKSMYTATGVRGFLLSKALHHQHARVYNYDKSTQWGKFDEPCVEQAMKFLDLVHYDHGGRIFTYVLTLDALWRFTETGKEFGIDMLSKHTMHSDVSVYIAYSGEFFVRRLKYPHHGSSDEPNEPAEHEHADGDEGHHRHHFFHRREKSEDNPTHPPNDIPGGPPNDEPPRDPSYYELVIDNDSGTYRPNAKLLPKLKEFMESRLPGIKVVTLDCQADAEKMARMKQEQRDRKAREGGQVVYHQLSDSDEDSSSLSSSDEDELENAVQNHHARTRDDHVLHAFGHQARAEQQAKAEHLKNLVHRPGNGENGHKGHKDPVEAAEAGASL</sequence>
<feature type="compositionally biased region" description="Acidic residues" evidence="1">
    <location>
        <begin position="544"/>
        <end position="561"/>
    </location>
</feature>
<feature type="region of interest" description="Disordered" evidence="1">
    <location>
        <begin position="583"/>
        <end position="625"/>
    </location>
</feature>
<feature type="compositionally biased region" description="Basic and acidic residues" evidence="1">
    <location>
        <begin position="607"/>
        <end position="616"/>
    </location>
</feature>
<dbReference type="InterPro" id="IPR000008">
    <property type="entry name" value="C2_dom"/>
</dbReference>
<gene>
    <name evidence="3" type="ORF">MPH_08213</name>
</gene>
<evidence type="ECO:0000313" key="4">
    <source>
        <dbReference type="Proteomes" id="UP000007129"/>
    </source>
</evidence>
<dbReference type="InterPro" id="IPR035892">
    <property type="entry name" value="C2_domain_sf"/>
</dbReference>
<feature type="compositionally biased region" description="Basic and acidic residues" evidence="1">
    <location>
        <begin position="584"/>
        <end position="596"/>
    </location>
</feature>
<dbReference type="Gene3D" id="2.60.40.150">
    <property type="entry name" value="C2 domain"/>
    <property type="match status" value="1"/>
</dbReference>
<proteinExistence type="predicted"/>
<dbReference type="EMBL" id="AHHD01000343">
    <property type="protein sequence ID" value="EKG14583.1"/>
    <property type="molecule type" value="Genomic_DNA"/>
</dbReference>
<feature type="compositionally biased region" description="Pro residues" evidence="1">
    <location>
        <begin position="451"/>
        <end position="464"/>
    </location>
</feature>
<dbReference type="PANTHER" id="PTHR47800:SF5">
    <property type="entry name" value="FER-1-LIKE PROTEIN 6"/>
    <property type="match status" value="1"/>
</dbReference>
<organism evidence="3 4">
    <name type="scientific">Macrophomina phaseolina (strain MS6)</name>
    <name type="common">Charcoal rot fungus</name>
    <dbReference type="NCBI Taxonomy" id="1126212"/>
    <lineage>
        <taxon>Eukaryota</taxon>
        <taxon>Fungi</taxon>
        <taxon>Dikarya</taxon>
        <taxon>Ascomycota</taxon>
        <taxon>Pezizomycotina</taxon>
        <taxon>Dothideomycetes</taxon>
        <taxon>Dothideomycetes incertae sedis</taxon>
        <taxon>Botryosphaeriales</taxon>
        <taxon>Botryosphaeriaceae</taxon>
        <taxon>Macrophomina</taxon>
    </lineage>
</organism>
<feature type="compositionally biased region" description="Basic and acidic residues" evidence="1">
    <location>
        <begin position="519"/>
        <end position="533"/>
    </location>
</feature>
<dbReference type="OrthoDB" id="73919at2759"/>
<feature type="domain" description="C2" evidence="2">
    <location>
        <begin position="42"/>
        <end position="172"/>
    </location>
</feature>
<feature type="region of interest" description="Disordered" evidence="1">
    <location>
        <begin position="9"/>
        <end position="54"/>
    </location>
</feature>
<accession>K2RIZ3</accession>
<dbReference type="eggNOG" id="ENOG502S2KW">
    <property type="taxonomic scope" value="Eukaryota"/>
</dbReference>
<dbReference type="GO" id="GO:0010628">
    <property type="term" value="P:positive regulation of gene expression"/>
    <property type="evidence" value="ECO:0007669"/>
    <property type="project" value="TreeGrafter"/>
</dbReference>
<dbReference type="InParanoid" id="K2RIZ3"/>
<feature type="region of interest" description="Disordered" evidence="1">
    <location>
        <begin position="413"/>
        <end position="485"/>
    </location>
</feature>
<dbReference type="VEuPathDB" id="FungiDB:MPH_08213"/>